<feature type="domain" description="Rhamnogalacturonase A/B/Epimerase-like pectate lyase" evidence="1">
    <location>
        <begin position="63"/>
        <end position="288"/>
    </location>
</feature>
<dbReference type="GO" id="GO:0004650">
    <property type="term" value="F:polygalacturonase activity"/>
    <property type="evidence" value="ECO:0007669"/>
    <property type="project" value="InterPro"/>
</dbReference>
<dbReference type="AlphaFoldDB" id="A0A9P9IEQ0"/>
<dbReference type="PANTHER" id="PTHR33928">
    <property type="entry name" value="POLYGALACTURONASE QRT3"/>
    <property type="match status" value="1"/>
</dbReference>
<evidence type="ECO:0000313" key="2">
    <source>
        <dbReference type="EMBL" id="KAH7118006.1"/>
    </source>
</evidence>
<organism evidence="2 3">
    <name type="scientific">Dendryphion nanum</name>
    <dbReference type="NCBI Taxonomy" id="256645"/>
    <lineage>
        <taxon>Eukaryota</taxon>
        <taxon>Fungi</taxon>
        <taxon>Dikarya</taxon>
        <taxon>Ascomycota</taxon>
        <taxon>Pezizomycotina</taxon>
        <taxon>Dothideomycetes</taxon>
        <taxon>Pleosporomycetidae</taxon>
        <taxon>Pleosporales</taxon>
        <taxon>Torulaceae</taxon>
        <taxon>Dendryphion</taxon>
    </lineage>
</organism>
<evidence type="ECO:0000259" key="1">
    <source>
        <dbReference type="Pfam" id="PF12708"/>
    </source>
</evidence>
<gene>
    <name evidence="2" type="ORF">B0J11DRAFT_583382</name>
</gene>
<keyword evidence="2" id="KW-0456">Lyase</keyword>
<dbReference type="CDD" id="cd23668">
    <property type="entry name" value="GH55_beta13glucanase-like"/>
    <property type="match status" value="1"/>
</dbReference>
<dbReference type="InterPro" id="IPR024535">
    <property type="entry name" value="RHGA/B-epi-like_pectate_lyase"/>
</dbReference>
<dbReference type="Proteomes" id="UP000700596">
    <property type="component" value="Unassembled WGS sequence"/>
</dbReference>
<reference evidence="2" key="1">
    <citation type="journal article" date="2021" name="Nat. Commun.">
        <title>Genetic determinants of endophytism in the Arabidopsis root mycobiome.</title>
        <authorList>
            <person name="Mesny F."/>
            <person name="Miyauchi S."/>
            <person name="Thiergart T."/>
            <person name="Pickel B."/>
            <person name="Atanasova L."/>
            <person name="Karlsson M."/>
            <person name="Huettel B."/>
            <person name="Barry K.W."/>
            <person name="Haridas S."/>
            <person name="Chen C."/>
            <person name="Bauer D."/>
            <person name="Andreopoulos W."/>
            <person name="Pangilinan J."/>
            <person name="LaButti K."/>
            <person name="Riley R."/>
            <person name="Lipzen A."/>
            <person name="Clum A."/>
            <person name="Drula E."/>
            <person name="Henrissat B."/>
            <person name="Kohler A."/>
            <person name="Grigoriev I.V."/>
            <person name="Martin F.M."/>
            <person name="Hacquard S."/>
        </authorList>
    </citation>
    <scope>NUCLEOTIDE SEQUENCE</scope>
    <source>
        <strain evidence="2">MPI-CAGE-CH-0243</strain>
    </source>
</reference>
<dbReference type="Gene3D" id="2.160.20.10">
    <property type="entry name" value="Single-stranded right-handed beta-helix, Pectin lyase-like"/>
    <property type="match status" value="2"/>
</dbReference>
<sequence length="799" mass="87130">MTTISSTYDIESYSEIILTTVSPYGNHSVQPQPTNSACEEFWLENIKHQGVASFNPNTTYKVFRNVKDYGAVGDGITDDTAAIQRAVSEGGRCAPGVCQSSTITPAVVYFPAGTYLISSSIVDDYYTQIIGNPNCLPTLLATSNFKGSLGLIDASPYQSTGKTGFGATNNFFRQIRNLIFDMTRIPNDVQATGLHWPTAQTTSLQNLVFKMSAANGTLHEGIFVEEGSGGFMTDLVFYGGKYGFNVGNQQFTTRNLTFHNCDTAIHHLWDWGWTYKSVSINNCRVGINITAGSPSAVNVGSITLFDSSIINTKIGIITGRTANSQPAAAASIYLENVKFQNVNDAIKTLNETILAGTTGRTVVAAWADGHRYVPNGPIATRGPIIPSNRPATLLDGQGKYYERSKPQYGNVPLCGFLSVRDLGAKGDGVTDDTAALNTAIVHAAKLGKILFVDAGFYRVNSTVYIPPGAKIVGEPLASVILSSGSFFNNITNPQPVVQIARPGERGAIEWSDMFVSTQGQQAGAILIEYNLSPISYNHSDENISGIWDVHTRIGGFSGSELQAPDCVKTPNITITEHNLVHNCIAAYMSMHVTKFGEGLYMENNWFWTADHDLDDAHNNNTQITIYAGRGLLVESVRGHVWLYGTAVEHHVKYQYQFVDTRNIFMGQIQTETAYFQSNPNATIPFPRDLARHDPEFTECSNTLNGWALRILRSSNILAYGAGLYSFFNNYSNACAQVNAAAACQTRIFSIEGAEHSHHISVYNLNTVGASQMITRDQVDLANSADNNSTFVDTINVFRI</sequence>
<dbReference type="FunFam" id="2.160.20.10:FF:000023">
    <property type="entry name" value="Exo-beta-1,3-glucanase Exg0"/>
    <property type="match status" value="1"/>
</dbReference>
<name>A0A9P9IEQ0_9PLEO</name>
<evidence type="ECO:0000313" key="3">
    <source>
        <dbReference type="Proteomes" id="UP000700596"/>
    </source>
</evidence>
<protein>
    <submittedName>
        <fullName evidence="2">Pectate lyase superfamily protein-domain-containing protein</fullName>
    </submittedName>
</protein>
<proteinExistence type="predicted"/>
<dbReference type="InterPro" id="IPR039279">
    <property type="entry name" value="QRT3-like"/>
</dbReference>
<dbReference type="Pfam" id="PF12708">
    <property type="entry name" value="Pect-lyase_RHGA_epim"/>
    <property type="match status" value="2"/>
</dbReference>
<dbReference type="SUPFAM" id="SSF51126">
    <property type="entry name" value="Pectin lyase-like"/>
    <property type="match status" value="2"/>
</dbReference>
<comment type="caution">
    <text evidence="2">The sequence shown here is derived from an EMBL/GenBank/DDBJ whole genome shotgun (WGS) entry which is preliminary data.</text>
</comment>
<dbReference type="InterPro" id="IPR011050">
    <property type="entry name" value="Pectin_lyase_fold/virulence"/>
</dbReference>
<dbReference type="PANTHER" id="PTHR33928:SF2">
    <property type="entry name" value="PECTATE LYASE SUPERFAMILY PROTEIN DOMAIN-CONTAINING PROTEIN-RELATED"/>
    <property type="match status" value="1"/>
</dbReference>
<dbReference type="InterPro" id="IPR012334">
    <property type="entry name" value="Pectin_lyas_fold"/>
</dbReference>
<feature type="domain" description="Rhamnogalacturonase A/B/Epimerase-like pectate lyase" evidence="1">
    <location>
        <begin position="416"/>
        <end position="488"/>
    </location>
</feature>
<dbReference type="FunFam" id="2.160.20.10:FF:000026">
    <property type="entry name" value="Exo-beta-1,3-glucanase Exg0"/>
    <property type="match status" value="1"/>
</dbReference>
<dbReference type="OrthoDB" id="1046782at2759"/>
<keyword evidence="3" id="KW-1185">Reference proteome</keyword>
<accession>A0A9P9IEQ0</accession>
<dbReference type="EMBL" id="JAGMWT010000013">
    <property type="protein sequence ID" value="KAH7118006.1"/>
    <property type="molecule type" value="Genomic_DNA"/>
</dbReference>
<dbReference type="GO" id="GO:0016829">
    <property type="term" value="F:lyase activity"/>
    <property type="evidence" value="ECO:0007669"/>
    <property type="project" value="UniProtKB-KW"/>
</dbReference>